<dbReference type="AlphaFoldDB" id="V5SBG2"/>
<feature type="transmembrane region" description="Helical" evidence="7">
    <location>
        <begin position="358"/>
        <end position="378"/>
    </location>
</feature>
<reference evidence="9 10" key="1">
    <citation type="journal article" date="2014" name="Genome Announc.">
        <title>Complete Genome Sequence of Hyphomicrobium nitrativorans Strain NL23, a Denitrifying Bacterium Isolated from Biofilm of a Methanol-Fed Denitrification System Treating Seawater at the Montreal Biodome.</title>
        <authorList>
            <person name="Martineau C."/>
            <person name="Villeneuve C."/>
            <person name="Mauffrey F."/>
            <person name="Villemur R."/>
        </authorList>
    </citation>
    <scope>NUCLEOTIDE SEQUENCE [LARGE SCALE GENOMIC DNA]</scope>
    <source>
        <strain evidence="9">NL23</strain>
    </source>
</reference>
<dbReference type="STRING" id="1029756.W911_01470"/>
<feature type="transmembrane region" description="Helical" evidence="7">
    <location>
        <begin position="58"/>
        <end position="78"/>
    </location>
</feature>
<dbReference type="PROSITE" id="PS50850">
    <property type="entry name" value="MFS"/>
    <property type="match status" value="1"/>
</dbReference>
<comment type="subcellular location">
    <subcellularLocation>
        <location evidence="1">Cell membrane</location>
        <topology evidence="1">Multi-pass membrane protein</topology>
    </subcellularLocation>
</comment>
<dbReference type="InterPro" id="IPR036259">
    <property type="entry name" value="MFS_trans_sf"/>
</dbReference>
<feature type="transmembrane region" description="Helical" evidence="7">
    <location>
        <begin position="185"/>
        <end position="202"/>
    </location>
</feature>
<dbReference type="PATRIC" id="fig|1029756.8.peg.311"/>
<evidence type="ECO:0000259" key="8">
    <source>
        <dbReference type="PROSITE" id="PS50850"/>
    </source>
</evidence>
<evidence type="ECO:0000256" key="1">
    <source>
        <dbReference type="ARBA" id="ARBA00004651"/>
    </source>
</evidence>
<dbReference type="RefSeq" id="WP_023785731.1">
    <property type="nucleotide sequence ID" value="NC_022997.1"/>
</dbReference>
<keyword evidence="2" id="KW-0813">Transport</keyword>
<feature type="transmembrane region" description="Helical" evidence="7">
    <location>
        <begin position="267"/>
        <end position="288"/>
    </location>
</feature>
<evidence type="ECO:0000256" key="2">
    <source>
        <dbReference type="ARBA" id="ARBA00022448"/>
    </source>
</evidence>
<dbReference type="SUPFAM" id="SSF103473">
    <property type="entry name" value="MFS general substrate transporter"/>
    <property type="match status" value="1"/>
</dbReference>
<accession>V5SBG2</accession>
<evidence type="ECO:0000256" key="3">
    <source>
        <dbReference type="ARBA" id="ARBA00022475"/>
    </source>
</evidence>
<proteinExistence type="predicted"/>
<dbReference type="HOGENOM" id="CLU_034180_11_1_5"/>
<keyword evidence="6 7" id="KW-0472">Membrane</keyword>
<feature type="transmembrane region" description="Helical" evidence="7">
    <location>
        <begin position="90"/>
        <end position="109"/>
    </location>
</feature>
<evidence type="ECO:0000256" key="6">
    <source>
        <dbReference type="ARBA" id="ARBA00023136"/>
    </source>
</evidence>
<dbReference type="OrthoDB" id="9809918at2"/>
<keyword evidence="4 7" id="KW-0812">Transmembrane</keyword>
<dbReference type="CDD" id="cd06173">
    <property type="entry name" value="MFS_MefA_like"/>
    <property type="match status" value="1"/>
</dbReference>
<evidence type="ECO:0000313" key="9">
    <source>
        <dbReference type="EMBL" id="AHB47365.1"/>
    </source>
</evidence>
<protein>
    <submittedName>
        <fullName evidence="9">MFS transporter</fullName>
    </submittedName>
</protein>
<dbReference type="PANTHER" id="PTHR23513:SF11">
    <property type="entry name" value="STAPHYLOFERRIN A TRANSPORTER"/>
    <property type="match status" value="1"/>
</dbReference>
<feature type="transmembrane region" description="Helical" evidence="7">
    <location>
        <begin position="121"/>
        <end position="141"/>
    </location>
</feature>
<dbReference type="GO" id="GO:0022857">
    <property type="term" value="F:transmembrane transporter activity"/>
    <property type="evidence" value="ECO:0007669"/>
    <property type="project" value="InterPro"/>
</dbReference>
<evidence type="ECO:0000256" key="5">
    <source>
        <dbReference type="ARBA" id="ARBA00022989"/>
    </source>
</evidence>
<dbReference type="InterPro" id="IPR020846">
    <property type="entry name" value="MFS_dom"/>
</dbReference>
<dbReference type="Pfam" id="PF05977">
    <property type="entry name" value="MFS_3"/>
    <property type="match status" value="1"/>
</dbReference>
<dbReference type="GO" id="GO:0005886">
    <property type="term" value="C:plasma membrane"/>
    <property type="evidence" value="ECO:0007669"/>
    <property type="project" value="UniProtKB-SubCell"/>
</dbReference>
<feature type="domain" description="Major facilitator superfamily (MFS) profile" evidence="8">
    <location>
        <begin position="24"/>
        <end position="412"/>
    </location>
</feature>
<evidence type="ECO:0000313" key="10">
    <source>
        <dbReference type="Proteomes" id="UP000018542"/>
    </source>
</evidence>
<keyword evidence="10" id="KW-1185">Reference proteome</keyword>
<keyword evidence="5 7" id="KW-1133">Transmembrane helix</keyword>
<sequence length="535" mass="57006">MTDNQQTASAAAKTGAWSPFRHSAFAMLWTATLLSNVGTWMHDVGAGWLMTELSPSPLVVAAVQAATTLPIFLFALPAGALADIVDRRRLLITVNLMLGAVAAVLAFLVSQNAVTPTTLLLVTFVMGTGAAVMAPAWQAVVPQLVPKEELTSAVALNSMGINISRAIGPALAGFLIVAYGIATPFLLNAISVIGIVAALLWWRVPASRESKVPPESIIPAMISGVRYALHSAPLKSTLVRAAAFFVFGSAFWALLPLIARQVLAGDATLYGILLGCLGAGAVAGAILLPKIKGRLGPDGTIMFGTVGLAAVIVLMALVPNWYLAAVAAALAGVCWISVLSTLNVSAQTALPNWVRARGLSIFLMVFYGSMTIGSIMWGHLASHVGIPSALLAAAAGAIVAMLLTRNVKLNQSEEMDLAPAMHWPEPVITGDHEGERGPVMIQVPYEIAPEDRARFLDLMKDLAEARRRNGAFSWMLMEDLTVPNRFIETWREASWLHHLRHHERVTGADRLVQEEVWKLNRSGAQPLATHWGSAG</sequence>
<feature type="transmembrane region" description="Helical" evidence="7">
    <location>
        <begin position="324"/>
        <end position="346"/>
    </location>
</feature>
<dbReference type="Proteomes" id="UP000018542">
    <property type="component" value="Chromosome"/>
</dbReference>
<name>V5SBG2_9HYPH</name>
<dbReference type="InterPro" id="IPR010290">
    <property type="entry name" value="TM_effector"/>
</dbReference>
<evidence type="ECO:0000256" key="4">
    <source>
        <dbReference type="ARBA" id="ARBA00022692"/>
    </source>
</evidence>
<feature type="transmembrane region" description="Helical" evidence="7">
    <location>
        <begin position="300"/>
        <end position="318"/>
    </location>
</feature>
<dbReference type="PANTHER" id="PTHR23513">
    <property type="entry name" value="INTEGRAL MEMBRANE EFFLUX PROTEIN-RELATED"/>
    <property type="match status" value="1"/>
</dbReference>
<keyword evidence="3" id="KW-1003">Cell membrane</keyword>
<dbReference type="EMBL" id="CP006912">
    <property type="protein sequence ID" value="AHB47365.1"/>
    <property type="molecule type" value="Genomic_DNA"/>
</dbReference>
<feature type="transmembrane region" description="Helical" evidence="7">
    <location>
        <begin position="384"/>
        <end position="403"/>
    </location>
</feature>
<feature type="transmembrane region" description="Helical" evidence="7">
    <location>
        <begin position="153"/>
        <end position="179"/>
    </location>
</feature>
<organism evidence="9 10">
    <name type="scientific">Hyphomicrobium nitrativorans NL23</name>
    <dbReference type="NCBI Taxonomy" id="1029756"/>
    <lineage>
        <taxon>Bacteria</taxon>
        <taxon>Pseudomonadati</taxon>
        <taxon>Pseudomonadota</taxon>
        <taxon>Alphaproteobacteria</taxon>
        <taxon>Hyphomicrobiales</taxon>
        <taxon>Hyphomicrobiaceae</taxon>
        <taxon>Hyphomicrobium</taxon>
    </lineage>
</organism>
<feature type="transmembrane region" description="Helical" evidence="7">
    <location>
        <begin position="237"/>
        <end position="255"/>
    </location>
</feature>
<evidence type="ECO:0000256" key="7">
    <source>
        <dbReference type="SAM" id="Phobius"/>
    </source>
</evidence>
<dbReference type="Gene3D" id="1.20.1250.20">
    <property type="entry name" value="MFS general substrate transporter like domains"/>
    <property type="match status" value="1"/>
</dbReference>
<gene>
    <name evidence="9" type="ORF">W911_01470</name>
</gene>
<dbReference type="KEGG" id="hni:W911_01470"/>